<keyword evidence="2" id="KW-1185">Reference proteome</keyword>
<reference evidence="2" key="1">
    <citation type="submission" date="2016-11" db="EMBL/GenBank/DDBJ databases">
        <authorList>
            <person name="Varghese N."/>
            <person name="Submissions S."/>
        </authorList>
    </citation>
    <scope>NUCLEOTIDE SEQUENCE [LARGE SCALE GENOMIC DNA]</scope>
    <source>
        <strain evidence="2">DSM 15292</strain>
    </source>
</reference>
<protein>
    <submittedName>
        <fullName evidence="1">Uncharacterized protein</fullName>
    </submittedName>
</protein>
<accession>A0A1N6E6I8</accession>
<dbReference type="EMBL" id="FSRC01000001">
    <property type="protein sequence ID" value="SIN78640.1"/>
    <property type="molecule type" value="Genomic_DNA"/>
</dbReference>
<dbReference type="AlphaFoldDB" id="A0A1N6E6I8"/>
<gene>
    <name evidence="1" type="ORF">SAMN05444394_1775</name>
</gene>
<organism evidence="1 2">
    <name type="scientific">Algoriphagus halophilus</name>
    <dbReference type="NCBI Taxonomy" id="226505"/>
    <lineage>
        <taxon>Bacteria</taxon>
        <taxon>Pseudomonadati</taxon>
        <taxon>Bacteroidota</taxon>
        <taxon>Cytophagia</taxon>
        <taxon>Cytophagales</taxon>
        <taxon>Cyclobacteriaceae</taxon>
        <taxon>Algoriphagus</taxon>
    </lineage>
</organism>
<sequence>MNSIQFSSVTKSFLQFGERRVFAQFMRLKKIQSGTFGIIAVDRLYPLKPKKPV</sequence>
<dbReference type="Proteomes" id="UP000185221">
    <property type="component" value="Unassembled WGS sequence"/>
</dbReference>
<evidence type="ECO:0000313" key="2">
    <source>
        <dbReference type="Proteomes" id="UP000185221"/>
    </source>
</evidence>
<evidence type="ECO:0000313" key="1">
    <source>
        <dbReference type="EMBL" id="SIN78640.1"/>
    </source>
</evidence>
<name>A0A1N6E6I8_9BACT</name>
<proteinExistence type="predicted"/>